<protein>
    <submittedName>
        <fullName evidence="1">Uncharacterized protein</fullName>
    </submittedName>
</protein>
<organism evidence="1 2">
    <name type="scientific">Nitrospirillum amazonense</name>
    <dbReference type="NCBI Taxonomy" id="28077"/>
    <lineage>
        <taxon>Bacteria</taxon>
        <taxon>Pseudomonadati</taxon>
        <taxon>Pseudomonadota</taxon>
        <taxon>Alphaproteobacteria</taxon>
        <taxon>Rhodospirillales</taxon>
        <taxon>Azospirillaceae</taxon>
        <taxon>Nitrospirillum</taxon>
    </lineage>
</organism>
<dbReference type="EMBL" id="VITV01000005">
    <property type="protein sequence ID" value="TWB73309.1"/>
    <property type="molecule type" value="Genomic_DNA"/>
</dbReference>
<accession>A0A560JRQ7</accession>
<reference evidence="1 2" key="1">
    <citation type="submission" date="2019-06" db="EMBL/GenBank/DDBJ databases">
        <title>Genomic Encyclopedia of Type Strains, Phase IV (KMG-V): Genome sequencing to study the core and pangenomes of soil and plant-associated prokaryotes.</title>
        <authorList>
            <person name="Whitman W."/>
        </authorList>
    </citation>
    <scope>NUCLEOTIDE SEQUENCE [LARGE SCALE GENOMIC DNA]</scope>
    <source>
        <strain evidence="1 2">BR 12005</strain>
    </source>
</reference>
<dbReference type="Proteomes" id="UP000320516">
    <property type="component" value="Unassembled WGS sequence"/>
</dbReference>
<evidence type="ECO:0000313" key="1">
    <source>
        <dbReference type="EMBL" id="TWB73309.1"/>
    </source>
</evidence>
<gene>
    <name evidence="1" type="ORF">FBZ87_105229</name>
</gene>
<proteinExistence type="predicted"/>
<dbReference type="AlphaFoldDB" id="A0A560JRQ7"/>
<evidence type="ECO:0000313" key="2">
    <source>
        <dbReference type="Proteomes" id="UP000320516"/>
    </source>
</evidence>
<sequence length="36" mass="3785">MPHNGPGGIHPGRLFTSAPFAETIPGKTLRQMALAL</sequence>
<comment type="caution">
    <text evidence="1">The sequence shown here is derived from an EMBL/GenBank/DDBJ whole genome shotgun (WGS) entry which is preliminary data.</text>
</comment>
<name>A0A560JRQ7_9PROT</name>